<protein>
    <submittedName>
        <fullName evidence="1">Uncharacterized protein</fullName>
    </submittedName>
</protein>
<organism evidence="1 2">
    <name type="scientific">Callosobruchus maculatus</name>
    <name type="common">Southern cowpea weevil</name>
    <name type="synonym">Pulse bruchid</name>
    <dbReference type="NCBI Taxonomy" id="64391"/>
    <lineage>
        <taxon>Eukaryota</taxon>
        <taxon>Metazoa</taxon>
        <taxon>Ecdysozoa</taxon>
        <taxon>Arthropoda</taxon>
        <taxon>Hexapoda</taxon>
        <taxon>Insecta</taxon>
        <taxon>Pterygota</taxon>
        <taxon>Neoptera</taxon>
        <taxon>Endopterygota</taxon>
        <taxon>Coleoptera</taxon>
        <taxon>Polyphaga</taxon>
        <taxon>Cucujiformia</taxon>
        <taxon>Chrysomeloidea</taxon>
        <taxon>Chrysomelidae</taxon>
        <taxon>Bruchinae</taxon>
        <taxon>Bruchini</taxon>
        <taxon>Callosobruchus</taxon>
    </lineage>
</organism>
<reference evidence="1 2" key="1">
    <citation type="submission" date="2019-01" db="EMBL/GenBank/DDBJ databases">
        <authorList>
            <person name="Sayadi A."/>
        </authorList>
    </citation>
    <scope>NUCLEOTIDE SEQUENCE [LARGE SCALE GENOMIC DNA]</scope>
</reference>
<gene>
    <name evidence="1" type="ORF">CALMAC_LOCUS9969</name>
</gene>
<dbReference type="EMBL" id="CAACVG010008113">
    <property type="protein sequence ID" value="VEN48567.1"/>
    <property type="molecule type" value="Genomic_DNA"/>
</dbReference>
<evidence type="ECO:0000313" key="2">
    <source>
        <dbReference type="Proteomes" id="UP000410492"/>
    </source>
</evidence>
<proteinExistence type="predicted"/>
<dbReference type="Proteomes" id="UP000410492">
    <property type="component" value="Unassembled WGS sequence"/>
</dbReference>
<dbReference type="AlphaFoldDB" id="A0A653CKY2"/>
<keyword evidence="2" id="KW-1185">Reference proteome</keyword>
<evidence type="ECO:0000313" key="1">
    <source>
        <dbReference type="EMBL" id="VEN48567.1"/>
    </source>
</evidence>
<sequence>MCAITFGERNTRKVTKIHPKTQASRRLSHQAVCVALRNNRSHGSRDPECCVAYTSGHPRPTTRSQTRRRTSRVFRLRLFLRSSTVP</sequence>
<accession>A0A653CKY2</accession>
<name>A0A653CKY2_CALMS</name>